<evidence type="ECO:0000313" key="1">
    <source>
        <dbReference type="EMBL" id="PNI86724.1"/>
    </source>
</evidence>
<proteinExistence type="predicted"/>
<name>A0A2J8PRS5_PANTR</name>
<gene>
    <name evidence="1" type="ORF">CK820_G0001711</name>
</gene>
<evidence type="ECO:0000313" key="2">
    <source>
        <dbReference type="Proteomes" id="UP000236370"/>
    </source>
</evidence>
<accession>A0A2J8PRS5</accession>
<reference evidence="1 2" key="1">
    <citation type="submission" date="2017-12" db="EMBL/GenBank/DDBJ databases">
        <title>High-resolution comparative analysis of great ape genomes.</title>
        <authorList>
            <person name="Pollen A."/>
            <person name="Hastie A."/>
            <person name="Hormozdiari F."/>
            <person name="Dougherty M."/>
            <person name="Liu R."/>
            <person name="Chaisson M."/>
            <person name="Hoppe E."/>
            <person name="Hill C."/>
            <person name="Pang A."/>
            <person name="Hillier L."/>
            <person name="Baker C."/>
            <person name="Armstrong J."/>
            <person name="Shendure J."/>
            <person name="Paten B."/>
            <person name="Wilson R."/>
            <person name="Chao H."/>
            <person name="Schneider V."/>
            <person name="Ventura M."/>
            <person name="Kronenberg Z."/>
            <person name="Murali S."/>
            <person name="Gordon D."/>
            <person name="Cantsilieris S."/>
            <person name="Munson K."/>
            <person name="Nelson B."/>
            <person name="Raja A."/>
            <person name="Underwood J."/>
            <person name="Diekhans M."/>
            <person name="Fiddes I."/>
            <person name="Haussler D."/>
            <person name="Eichler E."/>
        </authorList>
    </citation>
    <scope>NUCLEOTIDE SEQUENCE [LARGE SCALE GENOMIC DNA]</scope>
    <source>
        <strain evidence="1">Yerkes chimp pedigree #C0471</strain>
    </source>
</reference>
<dbReference type="AlphaFoldDB" id="A0A2J8PRS5"/>
<sequence>MLRRGYKASERRRHLSERLSWHQDQALSSSIYLLREMGPTGFLLREEEPEYMDFRVTTAPTIPSWPSSPPTRFPRWHTQCA</sequence>
<organism evidence="1 2">
    <name type="scientific">Pan troglodytes</name>
    <name type="common">Chimpanzee</name>
    <dbReference type="NCBI Taxonomy" id="9598"/>
    <lineage>
        <taxon>Eukaryota</taxon>
        <taxon>Metazoa</taxon>
        <taxon>Chordata</taxon>
        <taxon>Craniata</taxon>
        <taxon>Vertebrata</taxon>
        <taxon>Euteleostomi</taxon>
        <taxon>Mammalia</taxon>
        <taxon>Eutheria</taxon>
        <taxon>Euarchontoglires</taxon>
        <taxon>Primates</taxon>
        <taxon>Haplorrhini</taxon>
        <taxon>Catarrhini</taxon>
        <taxon>Hominidae</taxon>
        <taxon>Pan</taxon>
    </lineage>
</organism>
<protein>
    <submittedName>
        <fullName evidence="1">ZSWIM2 isoform 2</fullName>
    </submittedName>
</protein>
<dbReference type="Proteomes" id="UP000236370">
    <property type="component" value="Unassembled WGS sequence"/>
</dbReference>
<dbReference type="EMBL" id="NBAG03000211">
    <property type="protein sequence ID" value="PNI86724.1"/>
    <property type="molecule type" value="Genomic_DNA"/>
</dbReference>
<comment type="caution">
    <text evidence="1">The sequence shown here is derived from an EMBL/GenBank/DDBJ whole genome shotgun (WGS) entry which is preliminary data.</text>
</comment>